<name>A0A5N6E2F6_ASPPA</name>
<reference evidence="1 2" key="1">
    <citation type="submission" date="2019-04" db="EMBL/GenBank/DDBJ databases">
        <title>Fungal friends and foes A comparative genomics study of 23 Aspergillus species from section Flavi.</title>
        <authorList>
            <consortium name="DOE Joint Genome Institute"/>
            <person name="Kjaerbolling I."/>
            <person name="Vesth T.C."/>
            <person name="Frisvad J.C."/>
            <person name="Nybo J.L."/>
            <person name="Theobald S."/>
            <person name="Kildgaard S."/>
            <person name="Petersen T.I."/>
            <person name="Kuo A."/>
            <person name="Sato A."/>
            <person name="Lyhne E.K."/>
            <person name="Kogle M.E."/>
            <person name="Wiebenga A."/>
            <person name="Kun R.S."/>
            <person name="Lubbers R.J."/>
            <person name="Makela M.R."/>
            <person name="Barry K."/>
            <person name="Chovatia M."/>
            <person name="Clum A."/>
            <person name="Daum C."/>
            <person name="Haridas S."/>
            <person name="He G."/>
            <person name="LaButti K."/>
            <person name="Lipzen A."/>
            <person name="Mondo S."/>
            <person name="Pangilinan J."/>
            <person name="Riley R."/>
            <person name="Salamov A."/>
            <person name="Simmons B.A."/>
            <person name="Magnuson J.K."/>
            <person name="Henrissat B."/>
            <person name="Mortensen U.H."/>
            <person name="Larsen T.O."/>
            <person name="De vries R.P."/>
            <person name="Grigoriev I.V."/>
            <person name="Machida M."/>
            <person name="Baker S.E."/>
            <person name="Andersen M.R."/>
        </authorList>
    </citation>
    <scope>NUCLEOTIDE SEQUENCE [LARGE SCALE GENOMIC DNA]</scope>
    <source>
        <strain evidence="1 2">CBS 117618</strain>
    </source>
</reference>
<evidence type="ECO:0000313" key="2">
    <source>
        <dbReference type="Proteomes" id="UP000326532"/>
    </source>
</evidence>
<dbReference type="EMBL" id="ML734938">
    <property type="protein sequence ID" value="KAB8211539.1"/>
    <property type="molecule type" value="Genomic_DNA"/>
</dbReference>
<accession>A0A5N6E2F6</accession>
<evidence type="ECO:0000313" key="1">
    <source>
        <dbReference type="EMBL" id="KAB8211539.1"/>
    </source>
</evidence>
<dbReference type="Proteomes" id="UP000326532">
    <property type="component" value="Unassembled WGS sequence"/>
</dbReference>
<gene>
    <name evidence="1" type="ORF">BDV34DRAFT_86304</name>
</gene>
<keyword evidence="2" id="KW-1185">Reference proteome</keyword>
<protein>
    <submittedName>
        <fullName evidence="1">Uncharacterized protein</fullName>
    </submittedName>
</protein>
<dbReference type="VEuPathDB" id="FungiDB:BDV34DRAFT_86304"/>
<dbReference type="AlphaFoldDB" id="A0A5N6E2F6"/>
<organism evidence="1 2">
    <name type="scientific">Aspergillus parasiticus</name>
    <dbReference type="NCBI Taxonomy" id="5067"/>
    <lineage>
        <taxon>Eukaryota</taxon>
        <taxon>Fungi</taxon>
        <taxon>Dikarya</taxon>
        <taxon>Ascomycota</taxon>
        <taxon>Pezizomycotina</taxon>
        <taxon>Eurotiomycetes</taxon>
        <taxon>Eurotiomycetidae</taxon>
        <taxon>Eurotiales</taxon>
        <taxon>Aspergillaceae</taxon>
        <taxon>Aspergillus</taxon>
        <taxon>Aspergillus subgen. Circumdati</taxon>
    </lineage>
</organism>
<sequence length="99" mass="11244">MKIYRPLVSNGWPANPEQMAPSTRTELLIPIQNQPSRCVYCISGFASDRLTGAKFVHDNPVEGVAWERAHCRYPYLTTYKGVGDPYAVDTRKFKLLPGW</sequence>
<proteinExistence type="predicted"/>